<dbReference type="GO" id="GO:0005634">
    <property type="term" value="C:nucleus"/>
    <property type="evidence" value="ECO:0007669"/>
    <property type="project" value="TreeGrafter"/>
</dbReference>
<evidence type="ECO:0000313" key="2">
    <source>
        <dbReference type="Proteomes" id="UP000196158"/>
    </source>
</evidence>
<dbReference type="GO" id="GO:0005829">
    <property type="term" value="C:cytosol"/>
    <property type="evidence" value="ECO:0007669"/>
    <property type="project" value="TreeGrafter"/>
</dbReference>
<dbReference type="Proteomes" id="UP000196158">
    <property type="component" value="Unassembled WGS sequence"/>
</dbReference>
<dbReference type="GO" id="GO:0051865">
    <property type="term" value="P:protein autoubiquitination"/>
    <property type="evidence" value="ECO:0007669"/>
    <property type="project" value="TreeGrafter"/>
</dbReference>
<dbReference type="AlphaFoldDB" id="A0A1X7R9V7"/>
<evidence type="ECO:0008006" key="3">
    <source>
        <dbReference type="Google" id="ProtNLM"/>
    </source>
</evidence>
<dbReference type="GO" id="GO:0043161">
    <property type="term" value="P:proteasome-mediated ubiquitin-dependent protein catabolic process"/>
    <property type="evidence" value="ECO:0007669"/>
    <property type="project" value="TreeGrafter"/>
</dbReference>
<dbReference type="InterPro" id="IPR019193">
    <property type="entry name" value="UBQ-conj_enz_E2-bd_prot"/>
</dbReference>
<dbReference type="GO" id="GO:0030332">
    <property type="term" value="F:cyclin binding"/>
    <property type="evidence" value="ECO:0007669"/>
    <property type="project" value="TreeGrafter"/>
</dbReference>
<proteinExistence type="predicted"/>
<reference evidence="1 2" key="1">
    <citation type="submission" date="2017-04" db="EMBL/GenBank/DDBJ databases">
        <authorList>
            <person name="Afonso C.L."/>
            <person name="Miller P.J."/>
            <person name="Scott M.A."/>
            <person name="Spackman E."/>
            <person name="Goraichik I."/>
            <person name="Dimitrov K.M."/>
            <person name="Suarez D.L."/>
            <person name="Swayne D.E."/>
        </authorList>
    </citation>
    <scope>NUCLEOTIDE SEQUENCE [LARGE SCALE GENOMIC DNA]</scope>
</reference>
<dbReference type="GO" id="GO:0006513">
    <property type="term" value="P:protein monoubiquitination"/>
    <property type="evidence" value="ECO:0007669"/>
    <property type="project" value="TreeGrafter"/>
</dbReference>
<protein>
    <recommendedName>
        <fullName evidence="3">Ubiquitin-conjugating enzyme E2C-binding protein</fullName>
    </recommendedName>
</protein>
<dbReference type="STRING" id="1789683.A0A1X7R9V7"/>
<dbReference type="GO" id="GO:0000151">
    <property type="term" value="C:ubiquitin ligase complex"/>
    <property type="evidence" value="ECO:0007669"/>
    <property type="project" value="TreeGrafter"/>
</dbReference>
<dbReference type="PANTHER" id="PTHR31531:SF2">
    <property type="entry name" value="E3 UBIQUITIN-PROTEIN LIGASE E3D"/>
    <property type="match status" value="1"/>
</dbReference>
<gene>
    <name evidence="1" type="ORF">KASA_0J03542G</name>
</gene>
<dbReference type="OrthoDB" id="386949at2759"/>
<name>A0A1X7R9V7_9SACH</name>
<keyword evidence="2" id="KW-1185">Reference proteome</keyword>
<dbReference type="GO" id="GO:0031624">
    <property type="term" value="F:ubiquitin conjugating enzyme binding"/>
    <property type="evidence" value="ECO:0007669"/>
    <property type="project" value="TreeGrafter"/>
</dbReference>
<sequence>MRSFVEFLSRIGCILVIIEDVREVKLLQVSQENIYIEFKNVNSDLIQTTHISLPGKFTIPDTNVTFQSSKQPVFNLRLKAICENHIQLSGFNDEMQEKWCKKELSQLSFFTFNCINCNNTIISKDNFSRLNDMPSEHWEELMDYWHCHKPSINDTNQLNTDLYSGKFKHTLRPIRTELLLGGSYFLCLPESLELQITMNNNDKDNKEICCKKCRHVLGEPTKDELIKLYKWNLKLNKNNKDYETFDPVDDILMSLLTFAKDQSGRYILISYNQTRLLLWLFNTGLRISTSKSHIMTNANKILYTMNNELITTAKQTHNMEEITVQQAPFQKCISQLQKSNEALPISLQKFDEWSVSYLQLYNHPN</sequence>
<accession>A0A1X7R9V7</accession>
<dbReference type="GO" id="GO:0061630">
    <property type="term" value="F:ubiquitin protein ligase activity"/>
    <property type="evidence" value="ECO:0007669"/>
    <property type="project" value="TreeGrafter"/>
</dbReference>
<organism evidence="1 2">
    <name type="scientific">Maudiozyma saulgeensis</name>
    <dbReference type="NCBI Taxonomy" id="1789683"/>
    <lineage>
        <taxon>Eukaryota</taxon>
        <taxon>Fungi</taxon>
        <taxon>Dikarya</taxon>
        <taxon>Ascomycota</taxon>
        <taxon>Saccharomycotina</taxon>
        <taxon>Saccharomycetes</taxon>
        <taxon>Saccharomycetales</taxon>
        <taxon>Saccharomycetaceae</taxon>
        <taxon>Maudiozyma</taxon>
    </lineage>
</organism>
<dbReference type="GO" id="GO:0000209">
    <property type="term" value="P:protein polyubiquitination"/>
    <property type="evidence" value="ECO:0007669"/>
    <property type="project" value="TreeGrafter"/>
</dbReference>
<dbReference type="PANTHER" id="PTHR31531">
    <property type="entry name" value="E3 UBIQUITIN-PROTEIN LIGASE E3D FAMILY MEMBER"/>
    <property type="match status" value="1"/>
</dbReference>
<evidence type="ECO:0000313" key="1">
    <source>
        <dbReference type="EMBL" id="SMN21996.1"/>
    </source>
</evidence>
<dbReference type="Pfam" id="PF09814">
    <property type="entry name" value="HECT_2"/>
    <property type="match status" value="1"/>
</dbReference>
<dbReference type="EMBL" id="FXLY01000009">
    <property type="protein sequence ID" value="SMN21996.1"/>
    <property type="molecule type" value="Genomic_DNA"/>
</dbReference>